<reference evidence="2" key="2">
    <citation type="submission" date="2020-11" db="EMBL/GenBank/DDBJ databases">
        <title>Description of novel Gluconobacter species.</title>
        <authorList>
            <person name="Cleenwerck I."/>
            <person name="Cnockaert M."/>
            <person name="Borremans W."/>
            <person name="Wieme A.D."/>
            <person name="De Vuyst L."/>
            <person name="Vandamme P."/>
        </authorList>
    </citation>
    <scope>NUCLEOTIDE SEQUENCE</scope>
    <source>
        <strain evidence="2">R-71646</strain>
    </source>
</reference>
<sequence length="254" mass="28496">MAEKKRNPPWTRDEIILALDLYRQVEGAWPRESDPRVAALSDTLNSFWRAQGHEGATLRNANGVKMKLMNLRAHDPAHADKAGLKAGNHIEREVWTDFADDPRHLKETADAIRQAIVSGKAIHIEVESDEVLDPNEVEAPEGRLLTVMHHRRERSRKIVKAKKQDVLKKAGRLTCEACSFDFAERYGARGDGFIECHHTKPLADLAEAGNTRLADLALLCANCHRMIHAKRPWLSVDELRALLDSQGKNGGETL</sequence>
<accession>A0ABR9YIG7</accession>
<reference evidence="2" key="1">
    <citation type="submission" date="2020-04" db="EMBL/GenBank/DDBJ databases">
        <authorList>
            <person name="Sombolestani A."/>
        </authorList>
    </citation>
    <scope>NUCLEOTIDE SEQUENCE</scope>
    <source>
        <strain evidence="2">R-71646</strain>
    </source>
</reference>
<dbReference type="CDD" id="cd00085">
    <property type="entry name" value="HNHc"/>
    <property type="match status" value="1"/>
</dbReference>
<proteinExistence type="predicted"/>
<feature type="domain" description="HNH nuclease" evidence="1">
    <location>
        <begin position="162"/>
        <end position="225"/>
    </location>
</feature>
<dbReference type="Proteomes" id="UP000644588">
    <property type="component" value="Unassembled WGS sequence"/>
</dbReference>
<name>A0ABR9YIG7_9PROT</name>
<dbReference type="Pfam" id="PF01844">
    <property type="entry name" value="HNH"/>
    <property type="match status" value="1"/>
</dbReference>
<protein>
    <submittedName>
        <fullName evidence="2">HNH endonuclease</fullName>
    </submittedName>
</protein>
<organism evidence="2 3">
    <name type="scientific">Gluconobacter potus</name>
    <dbReference type="NCBI Taxonomy" id="2724927"/>
    <lineage>
        <taxon>Bacteria</taxon>
        <taxon>Pseudomonadati</taxon>
        <taxon>Pseudomonadota</taxon>
        <taxon>Alphaproteobacteria</taxon>
        <taxon>Acetobacterales</taxon>
        <taxon>Acetobacteraceae</taxon>
        <taxon>Gluconobacter</taxon>
    </lineage>
</organism>
<keyword evidence="3" id="KW-1185">Reference proteome</keyword>
<keyword evidence="2" id="KW-0378">Hydrolase</keyword>
<dbReference type="GO" id="GO:0004519">
    <property type="term" value="F:endonuclease activity"/>
    <property type="evidence" value="ECO:0007669"/>
    <property type="project" value="UniProtKB-KW"/>
</dbReference>
<dbReference type="InterPro" id="IPR003615">
    <property type="entry name" value="HNH_nuc"/>
</dbReference>
<evidence type="ECO:0000259" key="1">
    <source>
        <dbReference type="SMART" id="SM00507"/>
    </source>
</evidence>
<comment type="caution">
    <text evidence="2">The sequence shown here is derived from an EMBL/GenBank/DDBJ whole genome shotgun (WGS) entry which is preliminary data.</text>
</comment>
<keyword evidence="2" id="KW-0540">Nuclease</keyword>
<keyword evidence="2" id="KW-0255">Endonuclease</keyword>
<dbReference type="SMART" id="SM00507">
    <property type="entry name" value="HNHc"/>
    <property type="match status" value="1"/>
</dbReference>
<gene>
    <name evidence="2" type="ORF">HKD31_02230</name>
</gene>
<dbReference type="InterPro" id="IPR002711">
    <property type="entry name" value="HNH"/>
</dbReference>
<evidence type="ECO:0000313" key="2">
    <source>
        <dbReference type="EMBL" id="MBF0881565.1"/>
    </source>
</evidence>
<dbReference type="EMBL" id="JABCQF010000001">
    <property type="protein sequence ID" value="MBF0881565.1"/>
    <property type="molecule type" value="Genomic_DNA"/>
</dbReference>
<evidence type="ECO:0000313" key="3">
    <source>
        <dbReference type="Proteomes" id="UP000644588"/>
    </source>
</evidence>
<dbReference type="RefSeq" id="WP_194263769.1">
    <property type="nucleotide sequence ID" value="NZ_JABCQF010000001.1"/>
</dbReference>
<dbReference type="Gene3D" id="1.10.30.50">
    <property type="match status" value="1"/>
</dbReference>